<keyword evidence="1" id="KW-1133">Transmembrane helix</keyword>
<dbReference type="Proteomes" id="UP000283587">
    <property type="component" value="Unassembled WGS sequence"/>
</dbReference>
<protein>
    <recommendedName>
        <fullName evidence="4">DUF2946 domain-containing protein</fullName>
    </recommendedName>
</protein>
<evidence type="ECO:0000256" key="1">
    <source>
        <dbReference type="SAM" id="Phobius"/>
    </source>
</evidence>
<accession>A0A419A893</accession>
<dbReference type="RefSeq" id="WP_119897871.1">
    <property type="nucleotide sequence ID" value="NZ_QNRC01000011.1"/>
</dbReference>
<keyword evidence="1" id="KW-0812">Transmembrane</keyword>
<gene>
    <name evidence="2" type="ORF">D3P05_09175</name>
</gene>
<name>A0A419A893_9RHOB</name>
<sequence>MDAQRDIPAHRPAATGGPRRRRRRALGWLLVLPFLLFSLIGQGTMLAAGPDDRLTIVLCSGEGLVDMVVAADGSLIPADEDRPDPHHDNPVCDWAIHAQSALGPAAAVGPLPHLVLQPARHAPHVPLHERRIEVLAPAARGPPLPV</sequence>
<reference evidence="3" key="1">
    <citation type="submission" date="2018-09" db="EMBL/GenBank/DDBJ databases">
        <title>Paracoccus onubensis nov. sp. a moderate halophilic bacterium isolated from Gruta de las Maravillas (Aracena, Spain).</title>
        <authorList>
            <person name="Jurado V."/>
            <person name="Gutierrez-Patricio S."/>
            <person name="Gonzalez-Pimentel J.L."/>
            <person name="Miller A.Z."/>
            <person name="Laiz L."/>
            <person name="Saiz-Jimenez C."/>
        </authorList>
    </citation>
    <scope>NUCLEOTIDE SEQUENCE [LARGE SCALE GENOMIC DNA]</scope>
    <source>
        <strain evidence="3">DSM 26381</strain>
    </source>
</reference>
<keyword evidence="1" id="KW-0472">Membrane</keyword>
<evidence type="ECO:0000313" key="3">
    <source>
        <dbReference type="Proteomes" id="UP000283587"/>
    </source>
</evidence>
<dbReference type="AlphaFoldDB" id="A0A419A893"/>
<feature type="transmembrane region" description="Helical" evidence="1">
    <location>
        <begin position="26"/>
        <end position="49"/>
    </location>
</feature>
<proteinExistence type="predicted"/>
<dbReference type="EMBL" id="QZEW01000031">
    <property type="protein sequence ID" value="RJL16612.1"/>
    <property type="molecule type" value="Genomic_DNA"/>
</dbReference>
<evidence type="ECO:0008006" key="4">
    <source>
        <dbReference type="Google" id="ProtNLM"/>
    </source>
</evidence>
<keyword evidence="3" id="KW-1185">Reference proteome</keyword>
<organism evidence="2 3">
    <name type="scientific">Paracoccus siganidrum</name>
    <dbReference type="NCBI Taxonomy" id="1276757"/>
    <lineage>
        <taxon>Bacteria</taxon>
        <taxon>Pseudomonadati</taxon>
        <taxon>Pseudomonadota</taxon>
        <taxon>Alphaproteobacteria</taxon>
        <taxon>Rhodobacterales</taxon>
        <taxon>Paracoccaceae</taxon>
        <taxon>Paracoccus</taxon>
    </lineage>
</organism>
<comment type="caution">
    <text evidence="2">The sequence shown here is derived from an EMBL/GenBank/DDBJ whole genome shotgun (WGS) entry which is preliminary data.</text>
</comment>
<dbReference type="OrthoDB" id="7778781at2"/>
<evidence type="ECO:0000313" key="2">
    <source>
        <dbReference type="EMBL" id="RJL16612.1"/>
    </source>
</evidence>